<reference evidence="2 3" key="1">
    <citation type="journal article" date="2007" name="PLoS Genet.">
        <title>Patterns and implications of gene gain and loss in the evolution of Prochlorococcus.</title>
        <authorList>
            <person name="Kettler G.C."/>
            <person name="Martiny A.C."/>
            <person name="Huang K."/>
            <person name="Zucker J."/>
            <person name="Coleman M.L."/>
            <person name="Rodrigue S."/>
            <person name="Chen F."/>
            <person name="Lapidus A."/>
            <person name="Ferriera S."/>
            <person name="Johnson J."/>
            <person name="Steglich C."/>
            <person name="Church G.M."/>
            <person name="Richardson P."/>
            <person name="Chisholm S.W."/>
        </authorList>
    </citation>
    <scope>NUCLEOTIDE SEQUENCE [LARGE SCALE GENOMIC DNA]</scope>
    <source>
        <strain evidence="2 3">MIT 9303</strain>
    </source>
</reference>
<protein>
    <recommendedName>
        <fullName evidence="1">Nif11 domain-containing protein</fullName>
    </recommendedName>
</protein>
<evidence type="ECO:0000313" key="2">
    <source>
        <dbReference type="EMBL" id="ABM79407.1"/>
    </source>
</evidence>
<dbReference type="Pfam" id="PF07862">
    <property type="entry name" value="Nif11"/>
    <property type="match status" value="1"/>
</dbReference>
<dbReference type="RefSeq" id="WP_011827250.1">
    <property type="nucleotide sequence ID" value="NC_008820.1"/>
</dbReference>
<dbReference type="EMBL" id="CP000554">
    <property type="protein sequence ID" value="ABM79407.1"/>
    <property type="molecule type" value="Genomic_DNA"/>
</dbReference>
<dbReference type="AlphaFoldDB" id="A2CD47"/>
<feature type="domain" description="Nif11" evidence="1">
    <location>
        <begin position="1"/>
        <end position="48"/>
    </location>
</feature>
<dbReference type="InterPro" id="IPR022516">
    <property type="entry name" value="CHP03798_Ocin"/>
</dbReference>
<dbReference type="Proteomes" id="UP000002274">
    <property type="component" value="Chromosome"/>
</dbReference>
<sequence length="95" mass="10072">MSEEQLKAFIEKVQGDTSLQEKLKAVADADAVAAIAKEAGFSISADDLTKDQSELSDEELEGVAGGGWGGWGAFGEKFGNGLVRLTIGRRKIGYH</sequence>
<dbReference type="KEGG" id="pmf:P9303_26771"/>
<proteinExistence type="predicted"/>
<evidence type="ECO:0000313" key="3">
    <source>
        <dbReference type="Proteomes" id="UP000002274"/>
    </source>
</evidence>
<evidence type="ECO:0000259" key="1">
    <source>
        <dbReference type="Pfam" id="PF07862"/>
    </source>
</evidence>
<organism evidence="2 3">
    <name type="scientific">Prochlorococcus marinus (strain MIT 9303)</name>
    <dbReference type="NCBI Taxonomy" id="59922"/>
    <lineage>
        <taxon>Bacteria</taxon>
        <taxon>Bacillati</taxon>
        <taxon>Cyanobacteriota</taxon>
        <taxon>Cyanophyceae</taxon>
        <taxon>Synechococcales</taxon>
        <taxon>Prochlorococcaceae</taxon>
        <taxon>Prochlorococcus</taxon>
    </lineage>
</organism>
<name>A2CD47_PROM3</name>
<dbReference type="InterPro" id="IPR012903">
    <property type="entry name" value="Nif11"/>
</dbReference>
<gene>
    <name evidence="2" type="ordered locus">P9303_26771</name>
</gene>
<accession>A2CD47</accession>
<dbReference type="NCBIfam" id="TIGR03798">
    <property type="entry name" value="leader_Nif11"/>
    <property type="match status" value="1"/>
</dbReference>
<dbReference type="HOGENOM" id="CLU_158613_1_0_3"/>